<evidence type="ECO:0000256" key="2">
    <source>
        <dbReference type="ARBA" id="ARBA00023315"/>
    </source>
</evidence>
<name>A0A930V358_9ACTN</name>
<dbReference type="PROSITE" id="PS51186">
    <property type="entry name" value="GNAT"/>
    <property type="match status" value="1"/>
</dbReference>
<keyword evidence="2" id="KW-0012">Acyltransferase</keyword>
<reference evidence="4" key="1">
    <citation type="submission" date="2020-11" db="EMBL/GenBank/DDBJ databases">
        <title>Nocardioides sp. CBS4Y-1, whole genome shotgun sequence.</title>
        <authorList>
            <person name="Tuo L."/>
        </authorList>
    </citation>
    <scope>NUCLEOTIDE SEQUENCE</scope>
    <source>
        <strain evidence="4">CBS4Y-1</strain>
    </source>
</reference>
<accession>A0A930V358</accession>
<evidence type="ECO:0000313" key="4">
    <source>
        <dbReference type="EMBL" id="MBF4162885.1"/>
    </source>
</evidence>
<proteinExistence type="predicted"/>
<dbReference type="Pfam" id="PF00583">
    <property type="entry name" value="Acetyltransf_1"/>
    <property type="match status" value="1"/>
</dbReference>
<dbReference type="AlphaFoldDB" id="A0A930V358"/>
<dbReference type="PANTHER" id="PTHR43877">
    <property type="entry name" value="AMINOALKYLPHOSPHONATE N-ACETYLTRANSFERASE-RELATED-RELATED"/>
    <property type="match status" value="1"/>
</dbReference>
<dbReference type="InterPro" id="IPR016181">
    <property type="entry name" value="Acyl_CoA_acyltransferase"/>
</dbReference>
<evidence type="ECO:0000259" key="3">
    <source>
        <dbReference type="PROSITE" id="PS51186"/>
    </source>
</evidence>
<dbReference type="Gene3D" id="3.40.630.30">
    <property type="match status" value="1"/>
</dbReference>
<dbReference type="CDD" id="cd04301">
    <property type="entry name" value="NAT_SF"/>
    <property type="match status" value="1"/>
</dbReference>
<dbReference type="InterPro" id="IPR050832">
    <property type="entry name" value="Bact_Acetyltransf"/>
</dbReference>
<evidence type="ECO:0000313" key="5">
    <source>
        <dbReference type="Proteomes" id="UP000656804"/>
    </source>
</evidence>
<dbReference type="EMBL" id="JADIVZ010000008">
    <property type="protein sequence ID" value="MBF4162885.1"/>
    <property type="molecule type" value="Genomic_DNA"/>
</dbReference>
<organism evidence="4 5">
    <name type="scientific">Nocardioides acrostichi</name>
    <dbReference type="NCBI Taxonomy" id="2784339"/>
    <lineage>
        <taxon>Bacteria</taxon>
        <taxon>Bacillati</taxon>
        <taxon>Actinomycetota</taxon>
        <taxon>Actinomycetes</taxon>
        <taxon>Propionibacteriales</taxon>
        <taxon>Nocardioidaceae</taxon>
        <taxon>Nocardioides</taxon>
    </lineage>
</organism>
<dbReference type="RefSeq" id="WP_194504154.1">
    <property type="nucleotide sequence ID" value="NZ_JADIVZ010000008.1"/>
</dbReference>
<dbReference type="InterPro" id="IPR000182">
    <property type="entry name" value="GNAT_dom"/>
</dbReference>
<sequence>MADPGLIELRRATTDDAAALVALGEVVVPATYGSISPAYAEWCAEQFWSLAAVEDQLERLPHWVAEVDGEIVGVANLGQRADADGQPEPVLWKLYVRPDHHRSGLGRSLLDAVLAHVREVRQAPLVLQYVAGNERAAAFYAASGFEEASRDSSATIPGLEFVWMRREPSGDPVGGARHG</sequence>
<feature type="domain" description="N-acetyltransferase" evidence="3">
    <location>
        <begin position="7"/>
        <end position="169"/>
    </location>
</feature>
<gene>
    <name evidence="4" type="ORF">ISG29_14415</name>
</gene>
<dbReference type="SUPFAM" id="SSF55729">
    <property type="entry name" value="Acyl-CoA N-acyltransferases (Nat)"/>
    <property type="match status" value="1"/>
</dbReference>
<dbReference type="Proteomes" id="UP000656804">
    <property type="component" value="Unassembled WGS sequence"/>
</dbReference>
<dbReference type="GO" id="GO:0016747">
    <property type="term" value="F:acyltransferase activity, transferring groups other than amino-acyl groups"/>
    <property type="evidence" value="ECO:0007669"/>
    <property type="project" value="InterPro"/>
</dbReference>
<keyword evidence="5" id="KW-1185">Reference proteome</keyword>
<protein>
    <submittedName>
        <fullName evidence="4">GNAT family N-acetyltransferase</fullName>
    </submittedName>
</protein>
<evidence type="ECO:0000256" key="1">
    <source>
        <dbReference type="ARBA" id="ARBA00022679"/>
    </source>
</evidence>
<keyword evidence="1" id="KW-0808">Transferase</keyword>
<comment type="caution">
    <text evidence="4">The sequence shown here is derived from an EMBL/GenBank/DDBJ whole genome shotgun (WGS) entry which is preliminary data.</text>
</comment>